<comment type="caution">
    <text evidence="2">The sequence shown here is derived from an EMBL/GenBank/DDBJ whole genome shotgun (WGS) entry which is preliminary data.</text>
</comment>
<dbReference type="SUPFAM" id="SSF53335">
    <property type="entry name" value="S-adenosyl-L-methionine-dependent methyltransferases"/>
    <property type="match status" value="1"/>
</dbReference>
<keyword evidence="2" id="KW-0489">Methyltransferase</keyword>
<dbReference type="Pfam" id="PF04672">
    <property type="entry name" value="Methyltransf_19"/>
    <property type="match status" value="1"/>
</dbReference>
<sequence>MLPEWVPDGVDITTPNAARVYDYALGGFHNFEVDRRFAEDAERAWPGVIQLAHDNRAFLGRAVRWLAGNGIRQFLDIGSGIPTLGNVHEVAQYAAADARIVYVDIDPVAVAHSQRILAGNRHATAVQGDVRRPQDILGHPTVTDLLDFSRPIGVLMVAVLHFIGGPDDPARILREFADATVAGSYVAVSHSVPAEDAAGQENVRRLYQRTPTSLHVRTPAEVVGLLAGWQVLDPGLVPISDWHPDPEDADDPAQRSAFGGVARKLSTG</sequence>
<dbReference type="CDD" id="cd02440">
    <property type="entry name" value="AdoMet_MTases"/>
    <property type="match status" value="1"/>
</dbReference>
<accession>A0ABN1ZQ56</accession>
<dbReference type="InterPro" id="IPR006764">
    <property type="entry name" value="SAM_dep_MeTrfase_SAV2177_type"/>
</dbReference>
<feature type="region of interest" description="Disordered" evidence="1">
    <location>
        <begin position="240"/>
        <end position="268"/>
    </location>
</feature>
<dbReference type="GO" id="GO:0032259">
    <property type="term" value="P:methylation"/>
    <property type="evidence" value="ECO:0007669"/>
    <property type="project" value="UniProtKB-KW"/>
</dbReference>
<dbReference type="EMBL" id="BAAAQD010000001">
    <property type="protein sequence ID" value="GAA1501931.1"/>
    <property type="molecule type" value="Genomic_DNA"/>
</dbReference>
<proteinExistence type="predicted"/>
<dbReference type="Proteomes" id="UP001501470">
    <property type="component" value="Unassembled WGS sequence"/>
</dbReference>
<reference evidence="2 3" key="1">
    <citation type="journal article" date="2019" name="Int. J. Syst. Evol. Microbiol.">
        <title>The Global Catalogue of Microorganisms (GCM) 10K type strain sequencing project: providing services to taxonomists for standard genome sequencing and annotation.</title>
        <authorList>
            <consortium name="The Broad Institute Genomics Platform"/>
            <consortium name="The Broad Institute Genome Sequencing Center for Infectious Disease"/>
            <person name="Wu L."/>
            <person name="Ma J."/>
        </authorList>
    </citation>
    <scope>NUCLEOTIDE SEQUENCE [LARGE SCALE GENOMIC DNA]</scope>
    <source>
        <strain evidence="2 3">JCM 15933</strain>
    </source>
</reference>
<evidence type="ECO:0000313" key="3">
    <source>
        <dbReference type="Proteomes" id="UP001501470"/>
    </source>
</evidence>
<protein>
    <submittedName>
        <fullName evidence="2">SAM-dependent methyltransferase</fullName>
    </submittedName>
</protein>
<gene>
    <name evidence="2" type="ORF">GCM10009827_012730</name>
</gene>
<evidence type="ECO:0000256" key="1">
    <source>
        <dbReference type="SAM" id="MobiDB-lite"/>
    </source>
</evidence>
<dbReference type="Gene3D" id="3.40.50.150">
    <property type="entry name" value="Vaccinia Virus protein VP39"/>
    <property type="match status" value="1"/>
</dbReference>
<organism evidence="2 3">
    <name type="scientific">Dactylosporangium maewongense</name>
    <dbReference type="NCBI Taxonomy" id="634393"/>
    <lineage>
        <taxon>Bacteria</taxon>
        <taxon>Bacillati</taxon>
        <taxon>Actinomycetota</taxon>
        <taxon>Actinomycetes</taxon>
        <taxon>Micromonosporales</taxon>
        <taxon>Micromonosporaceae</taxon>
        <taxon>Dactylosporangium</taxon>
    </lineage>
</organism>
<keyword evidence="3" id="KW-1185">Reference proteome</keyword>
<dbReference type="PIRSF" id="PIRSF017393">
    <property type="entry name" value="MTase_SAV2177"/>
    <property type="match status" value="1"/>
</dbReference>
<name>A0ABN1ZQ56_9ACTN</name>
<dbReference type="GO" id="GO:0008168">
    <property type="term" value="F:methyltransferase activity"/>
    <property type="evidence" value="ECO:0007669"/>
    <property type="project" value="UniProtKB-KW"/>
</dbReference>
<keyword evidence="2" id="KW-0808">Transferase</keyword>
<dbReference type="InterPro" id="IPR029063">
    <property type="entry name" value="SAM-dependent_MTases_sf"/>
</dbReference>
<evidence type="ECO:0000313" key="2">
    <source>
        <dbReference type="EMBL" id="GAA1501931.1"/>
    </source>
</evidence>